<evidence type="ECO:0000256" key="1">
    <source>
        <dbReference type="SAM" id="MobiDB-lite"/>
    </source>
</evidence>
<feature type="region of interest" description="Disordered" evidence="1">
    <location>
        <begin position="122"/>
        <end position="144"/>
    </location>
</feature>
<reference evidence="2 3" key="1">
    <citation type="journal article" date="2018" name="Arch. Microbiol.">
        <title>Hymenobacter segetis sp. nov., isolated from soil.</title>
        <authorList>
            <person name="Ten L.N."/>
            <person name="Lim S.J."/>
            <person name="Kim B.O."/>
            <person name="Kang I.K."/>
            <person name="Jung H.Y."/>
        </authorList>
    </citation>
    <scope>NUCLEOTIDE SEQUENCE [LARGE SCALE GENOMIC DNA]</scope>
    <source>
        <strain evidence="2 3">S7-3-11</strain>
    </source>
</reference>
<comment type="caution">
    <text evidence="2">The sequence shown here is derived from an EMBL/GenBank/DDBJ whole genome shotgun (WGS) entry which is preliminary data.</text>
</comment>
<evidence type="ECO:0000313" key="3">
    <source>
        <dbReference type="Proteomes" id="UP001479606"/>
    </source>
</evidence>
<protein>
    <submittedName>
        <fullName evidence="2">Uncharacterized protein</fullName>
    </submittedName>
</protein>
<keyword evidence="3" id="KW-1185">Reference proteome</keyword>
<sequence length="144" mass="16234">MRFKLPALAHVVVERLHNRRITLRRYEAGGGYYLILQNCLSRQDAAEHIATKAADDMPSELVRGRILVTHLKLSNEALGMISRLHQQHEQSATTRQKERSRRQQMIVSRLAALEEAVLNDELHAPVPPVSPAPAAAKPVHKSRK</sequence>
<dbReference type="EMBL" id="JBCEVZ010000021">
    <property type="protein sequence ID" value="MEL5994641.1"/>
    <property type="molecule type" value="Genomic_DNA"/>
</dbReference>
<gene>
    <name evidence="2" type="ORF">AAFH49_10515</name>
</gene>
<dbReference type="RefSeq" id="WP_342297928.1">
    <property type="nucleotide sequence ID" value="NZ_JBCEVZ010000021.1"/>
</dbReference>
<accession>A0ABU9LX31</accession>
<name>A0ABU9LX31_9BACT</name>
<proteinExistence type="predicted"/>
<evidence type="ECO:0000313" key="2">
    <source>
        <dbReference type="EMBL" id="MEL5994641.1"/>
    </source>
</evidence>
<organism evidence="2 3">
    <name type="scientific">Hymenobacter segetis</name>
    <dbReference type="NCBI Taxonomy" id="2025509"/>
    <lineage>
        <taxon>Bacteria</taxon>
        <taxon>Pseudomonadati</taxon>
        <taxon>Bacteroidota</taxon>
        <taxon>Cytophagia</taxon>
        <taxon>Cytophagales</taxon>
        <taxon>Hymenobacteraceae</taxon>
        <taxon>Hymenobacter</taxon>
    </lineage>
</organism>
<dbReference type="Proteomes" id="UP001479606">
    <property type="component" value="Unassembled WGS sequence"/>
</dbReference>